<evidence type="ECO:0000256" key="3">
    <source>
        <dbReference type="ARBA" id="ARBA00022553"/>
    </source>
</evidence>
<dbReference type="PROSITE" id="PS50109">
    <property type="entry name" value="HIS_KIN"/>
    <property type="match status" value="1"/>
</dbReference>
<dbReference type="Pfam" id="PF00512">
    <property type="entry name" value="HisKA"/>
    <property type="match status" value="1"/>
</dbReference>
<dbReference type="InterPro" id="IPR036097">
    <property type="entry name" value="HisK_dim/P_sf"/>
</dbReference>
<evidence type="ECO:0000256" key="2">
    <source>
        <dbReference type="ARBA" id="ARBA00012438"/>
    </source>
</evidence>
<dbReference type="PRINTS" id="PR00344">
    <property type="entry name" value="BCTRLSENSOR"/>
</dbReference>
<comment type="catalytic activity">
    <reaction evidence="1">
        <text>ATP + protein L-histidine = ADP + protein N-phospho-L-histidine.</text>
        <dbReference type="EC" id="2.7.13.3"/>
    </reaction>
</comment>
<dbReference type="PANTHER" id="PTHR45453">
    <property type="entry name" value="PHOSPHATE REGULON SENSOR PROTEIN PHOR"/>
    <property type="match status" value="1"/>
</dbReference>
<dbReference type="CDD" id="cd00082">
    <property type="entry name" value="HisKA"/>
    <property type="match status" value="1"/>
</dbReference>
<keyword evidence="4" id="KW-0808">Transferase</keyword>
<dbReference type="CDD" id="cd00075">
    <property type="entry name" value="HATPase"/>
    <property type="match status" value="1"/>
</dbReference>
<dbReference type="GO" id="GO:0005886">
    <property type="term" value="C:plasma membrane"/>
    <property type="evidence" value="ECO:0007669"/>
    <property type="project" value="TreeGrafter"/>
</dbReference>
<keyword evidence="9" id="KW-1185">Reference proteome</keyword>
<keyword evidence="5" id="KW-0418">Kinase</keyword>
<dbReference type="SUPFAM" id="SSF47384">
    <property type="entry name" value="Homodimeric domain of signal transducing histidine kinase"/>
    <property type="match status" value="1"/>
</dbReference>
<dbReference type="Gene3D" id="3.30.565.10">
    <property type="entry name" value="Histidine kinase-like ATPase, C-terminal domain"/>
    <property type="match status" value="1"/>
</dbReference>
<dbReference type="EMBL" id="WPIN01000011">
    <property type="protein sequence ID" value="MVM33442.1"/>
    <property type="molecule type" value="Genomic_DNA"/>
</dbReference>
<evidence type="ECO:0000259" key="7">
    <source>
        <dbReference type="PROSITE" id="PS50109"/>
    </source>
</evidence>
<reference evidence="8 9" key="1">
    <citation type="submission" date="2019-12" db="EMBL/GenBank/DDBJ databases">
        <title>Spirosoma sp. HMF4905 genome sequencing and assembly.</title>
        <authorList>
            <person name="Kang H."/>
            <person name="Cha I."/>
            <person name="Kim H."/>
            <person name="Joh K."/>
        </authorList>
    </citation>
    <scope>NUCLEOTIDE SEQUENCE [LARGE SCALE GENOMIC DNA]</scope>
    <source>
        <strain evidence="8 9">HMF4905</strain>
    </source>
</reference>
<dbReference type="AlphaFoldDB" id="A0A7K1SI17"/>
<dbReference type="InterPro" id="IPR005467">
    <property type="entry name" value="His_kinase_dom"/>
</dbReference>
<dbReference type="FunFam" id="3.30.565.10:FF:000006">
    <property type="entry name" value="Sensor histidine kinase WalK"/>
    <property type="match status" value="1"/>
</dbReference>
<evidence type="ECO:0000256" key="6">
    <source>
        <dbReference type="ARBA" id="ARBA00023012"/>
    </source>
</evidence>
<organism evidence="8 9">
    <name type="scientific">Spirosoma arboris</name>
    <dbReference type="NCBI Taxonomy" id="2682092"/>
    <lineage>
        <taxon>Bacteria</taxon>
        <taxon>Pseudomonadati</taxon>
        <taxon>Bacteroidota</taxon>
        <taxon>Cytophagia</taxon>
        <taxon>Cytophagales</taxon>
        <taxon>Cytophagaceae</taxon>
        <taxon>Spirosoma</taxon>
    </lineage>
</organism>
<feature type="domain" description="Histidine kinase" evidence="7">
    <location>
        <begin position="292"/>
        <end position="509"/>
    </location>
</feature>
<sequence>MIDFNGLEKRFRAIEETEIGPKLLEAYASELLPFLGADVCYIIQERDEWTAAVLYSTNPKLTASYVNPTQFNDLTQSTSFFLELDFVPRRALKELLGVYSYVAGFRLRNYTFKGWIVVGWTKQPAFSASDIENALYRLGDKILICTLSFQQIALDQQYRFLFGVVPQAIVLINEAEDINWVNPSALELLNLEAGDLRPSSASLSVGMLQLRNRALNKDTINQTASELISNPTFVSKEWIWTFPEKVLSVFTKPIFSPYFKGRIWLFNDVTELYLKHQQLSDANLEIENLISVIAHDLKSPLSTISFVFSFLPMIGPLNDEQTESIEHGQKTIKRGLNLIDSIVYFNSLATTNQPIETEDIELDNLIDMVVDSFLAQAYQKEISLHIERNHPPVILHSDPKSLVRILDNLISNALKFSPFGRSVHVQTELVNHQLRIAIKDEGPGISPDDRVKLFKRFQRLSAQPTNNEGSSGLGLSIVKSLTEKLGATIEVESIVHLGTTFRIVFPSVSLSRSISPTIPEKY</sequence>
<evidence type="ECO:0000313" key="8">
    <source>
        <dbReference type="EMBL" id="MVM33442.1"/>
    </source>
</evidence>
<evidence type="ECO:0000256" key="1">
    <source>
        <dbReference type="ARBA" id="ARBA00000085"/>
    </source>
</evidence>
<evidence type="ECO:0000313" key="9">
    <source>
        <dbReference type="Proteomes" id="UP000436006"/>
    </source>
</evidence>
<evidence type="ECO:0000256" key="4">
    <source>
        <dbReference type="ARBA" id="ARBA00022679"/>
    </source>
</evidence>
<accession>A0A7K1SI17</accession>
<dbReference type="InterPro" id="IPR003594">
    <property type="entry name" value="HATPase_dom"/>
</dbReference>
<dbReference type="GO" id="GO:0000155">
    <property type="term" value="F:phosphorelay sensor kinase activity"/>
    <property type="evidence" value="ECO:0007669"/>
    <property type="project" value="InterPro"/>
</dbReference>
<gene>
    <name evidence="8" type="ORF">GO755_25625</name>
</gene>
<protein>
    <recommendedName>
        <fullName evidence="2">histidine kinase</fullName>
        <ecNumber evidence="2">2.7.13.3</ecNumber>
    </recommendedName>
</protein>
<proteinExistence type="predicted"/>
<dbReference type="GO" id="GO:0016036">
    <property type="term" value="P:cellular response to phosphate starvation"/>
    <property type="evidence" value="ECO:0007669"/>
    <property type="project" value="TreeGrafter"/>
</dbReference>
<dbReference type="Proteomes" id="UP000436006">
    <property type="component" value="Unassembled WGS sequence"/>
</dbReference>
<keyword evidence="6" id="KW-0902">Two-component regulatory system</keyword>
<dbReference type="PANTHER" id="PTHR45453:SF1">
    <property type="entry name" value="PHOSPHATE REGULON SENSOR PROTEIN PHOR"/>
    <property type="match status" value="1"/>
</dbReference>
<dbReference type="GO" id="GO:0004721">
    <property type="term" value="F:phosphoprotein phosphatase activity"/>
    <property type="evidence" value="ECO:0007669"/>
    <property type="project" value="TreeGrafter"/>
</dbReference>
<dbReference type="Pfam" id="PF02518">
    <property type="entry name" value="HATPase_c"/>
    <property type="match status" value="1"/>
</dbReference>
<dbReference type="SMART" id="SM00387">
    <property type="entry name" value="HATPase_c"/>
    <property type="match status" value="1"/>
</dbReference>
<dbReference type="EC" id="2.7.13.3" evidence="2"/>
<dbReference type="InterPro" id="IPR003661">
    <property type="entry name" value="HisK_dim/P_dom"/>
</dbReference>
<dbReference type="InterPro" id="IPR050351">
    <property type="entry name" value="BphY/WalK/GraS-like"/>
</dbReference>
<dbReference type="Gene3D" id="1.10.287.130">
    <property type="match status" value="1"/>
</dbReference>
<comment type="caution">
    <text evidence="8">The sequence shown here is derived from an EMBL/GenBank/DDBJ whole genome shotgun (WGS) entry which is preliminary data.</text>
</comment>
<dbReference type="InterPro" id="IPR004358">
    <property type="entry name" value="Sig_transdc_His_kin-like_C"/>
</dbReference>
<dbReference type="SMART" id="SM00388">
    <property type="entry name" value="HisKA"/>
    <property type="match status" value="1"/>
</dbReference>
<keyword evidence="3" id="KW-0597">Phosphoprotein</keyword>
<evidence type="ECO:0000256" key="5">
    <source>
        <dbReference type="ARBA" id="ARBA00022777"/>
    </source>
</evidence>
<name>A0A7K1SI17_9BACT</name>
<dbReference type="RefSeq" id="WP_157588160.1">
    <property type="nucleotide sequence ID" value="NZ_WPIN01000011.1"/>
</dbReference>
<dbReference type="SUPFAM" id="SSF55874">
    <property type="entry name" value="ATPase domain of HSP90 chaperone/DNA topoisomerase II/histidine kinase"/>
    <property type="match status" value="1"/>
</dbReference>
<dbReference type="InterPro" id="IPR036890">
    <property type="entry name" value="HATPase_C_sf"/>
</dbReference>